<accession>A0ABS9Q1C2</accession>
<proteinExistence type="inferred from homology"/>
<name>A0ABS9Q1C2_9MICO</name>
<gene>
    <name evidence="9" type="ORF">MHL29_07220</name>
</gene>
<dbReference type="Gene3D" id="1.10.287.3510">
    <property type="match status" value="1"/>
</dbReference>
<evidence type="ECO:0000313" key="10">
    <source>
        <dbReference type="Proteomes" id="UP001521931"/>
    </source>
</evidence>
<keyword evidence="5 8" id="KW-1133">Transmembrane helix</keyword>
<evidence type="ECO:0000256" key="8">
    <source>
        <dbReference type="SAM" id="Phobius"/>
    </source>
</evidence>
<dbReference type="Proteomes" id="UP001521931">
    <property type="component" value="Unassembled WGS sequence"/>
</dbReference>
<evidence type="ECO:0000256" key="7">
    <source>
        <dbReference type="SAM" id="MobiDB-lite"/>
    </source>
</evidence>
<feature type="transmembrane region" description="Helical" evidence="8">
    <location>
        <begin position="80"/>
        <end position="100"/>
    </location>
</feature>
<comment type="similarity">
    <text evidence="2">Belongs to the CPA3 antiporters (TC 2.A.63) subunit C family.</text>
</comment>
<evidence type="ECO:0000313" key="9">
    <source>
        <dbReference type="EMBL" id="MCG7321683.1"/>
    </source>
</evidence>
<dbReference type="InterPro" id="IPR039428">
    <property type="entry name" value="NUOK/Mnh_C1-like"/>
</dbReference>
<sequence>MTVNLTLVVLAGVLFGSGVVLVMARSIVRALLGVLLMGNGVNVVFLIASGAPGRAPIVSKSSAEGVVVGADGISDPLPQAMVLTAIVITLAVTAYCLALAHRSWQLSSSDNVEDDPEDARIGHLADTDQVPDTDYADTTDPHALADTATDDQGGDR</sequence>
<comment type="caution">
    <text evidence="9">The sequence shown here is derived from an EMBL/GenBank/DDBJ whole genome shotgun (WGS) entry which is preliminary data.</text>
</comment>
<evidence type="ECO:0000256" key="5">
    <source>
        <dbReference type="ARBA" id="ARBA00022989"/>
    </source>
</evidence>
<dbReference type="PANTHER" id="PTHR34583:SF2">
    <property type="entry name" value="ANTIPORTER SUBUNIT MNHC2-RELATED"/>
    <property type="match status" value="1"/>
</dbReference>
<feature type="transmembrane region" description="Helical" evidence="8">
    <location>
        <begin position="31"/>
        <end position="51"/>
    </location>
</feature>
<evidence type="ECO:0000256" key="6">
    <source>
        <dbReference type="ARBA" id="ARBA00023136"/>
    </source>
</evidence>
<keyword evidence="3" id="KW-1003">Cell membrane</keyword>
<dbReference type="NCBIfam" id="NF005929">
    <property type="entry name" value="PRK07946.1"/>
    <property type="match status" value="1"/>
</dbReference>
<evidence type="ECO:0000256" key="1">
    <source>
        <dbReference type="ARBA" id="ARBA00004651"/>
    </source>
</evidence>
<reference evidence="9 10" key="1">
    <citation type="submission" date="2022-02" db="EMBL/GenBank/DDBJ databases">
        <title>Uncovering new skin microbiome diversity through culturing and metagenomics.</title>
        <authorList>
            <person name="Conlan S."/>
            <person name="Deming C."/>
            <person name="Nisc Comparative Sequencing Program N."/>
            <person name="Segre J.A."/>
        </authorList>
    </citation>
    <scope>NUCLEOTIDE SEQUENCE [LARGE SCALE GENOMIC DNA]</scope>
    <source>
        <strain evidence="9 10">ACRQZ</strain>
    </source>
</reference>
<evidence type="ECO:0000256" key="4">
    <source>
        <dbReference type="ARBA" id="ARBA00022692"/>
    </source>
</evidence>
<organism evidence="9 10">
    <name type="scientific">Arsenicicoccus bolidensis</name>
    <dbReference type="NCBI Taxonomy" id="229480"/>
    <lineage>
        <taxon>Bacteria</taxon>
        <taxon>Bacillati</taxon>
        <taxon>Actinomycetota</taxon>
        <taxon>Actinomycetes</taxon>
        <taxon>Micrococcales</taxon>
        <taxon>Intrasporangiaceae</taxon>
        <taxon>Arsenicicoccus</taxon>
    </lineage>
</organism>
<dbReference type="EMBL" id="JAKRCV010000016">
    <property type="protein sequence ID" value="MCG7321683.1"/>
    <property type="molecule type" value="Genomic_DNA"/>
</dbReference>
<keyword evidence="4 8" id="KW-0812">Transmembrane</keyword>
<feature type="region of interest" description="Disordered" evidence="7">
    <location>
        <begin position="108"/>
        <end position="156"/>
    </location>
</feature>
<dbReference type="RefSeq" id="WP_239263517.1">
    <property type="nucleotide sequence ID" value="NZ_DAMCTM010000013.1"/>
</dbReference>
<keyword evidence="10" id="KW-1185">Reference proteome</keyword>
<keyword evidence="6 8" id="KW-0472">Membrane</keyword>
<dbReference type="Pfam" id="PF00420">
    <property type="entry name" value="Oxidored_q2"/>
    <property type="match status" value="1"/>
</dbReference>
<dbReference type="InterPro" id="IPR050601">
    <property type="entry name" value="CPA3_antiporter_subunitC"/>
</dbReference>
<feature type="transmembrane region" description="Helical" evidence="8">
    <location>
        <begin position="6"/>
        <end position="24"/>
    </location>
</feature>
<evidence type="ECO:0000256" key="3">
    <source>
        <dbReference type="ARBA" id="ARBA00022475"/>
    </source>
</evidence>
<dbReference type="PANTHER" id="PTHR34583">
    <property type="entry name" value="ANTIPORTER SUBUNIT MNHC2-RELATED"/>
    <property type="match status" value="1"/>
</dbReference>
<comment type="subcellular location">
    <subcellularLocation>
        <location evidence="1">Cell membrane</location>
        <topology evidence="1">Multi-pass membrane protein</topology>
    </subcellularLocation>
</comment>
<protein>
    <submittedName>
        <fullName evidence="9">Na(+)/H(+) antiporter subunit C</fullName>
    </submittedName>
</protein>
<evidence type="ECO:0000256" key="2">
    <source>
        <dbReference type="ARBA" id="ARBA00010388"/>
    </source>
</evidence>